<feature type="compositionally biased region" description="Basic and acidic residues" evidence="2">
    <location>
        <begin position="377"/>
        <end position="403"/>
    </location>
</feature>
<comment type="similarity">
    <text evidence="1">Belongs to the glycosyl hydrolase 2 family.</text>
</comment>
<feature type="domain" description="Glycoside hydrolase family 2 immunoglobulin-like beta-sandwich" evidence="3">
    <location>
        <begin position="182"/>
        <end position="288"/>
    </location>
</feature>
<accession>A0ABU0P854</accession>
<dbReference type="InterPro" id="IPR036156">
    <property type="entry name" value="Beta-gal/glucu_dom_sf"/>
</dbReference>
<dbReference type="Gene3D" id="2.60.120.260">
    <property type="entry name" value="Galactose-binding domain-like"/>
    <property type="match status" value="1"/>
</dbReference>
<comment type="caution">
    <text evidence="5">The sequence shown here is derived from an EMBL/GenBank/DDBJ whole genome shotgun (WGS) entry which is preliminary data.</text>
</comment>
<evidence type="ECO:0000256" key="1">
    <source>
        <dbReference type="ARBA" id="ARBA00007401"/>
    </source>
</evidence>
<feature type="region of interest" description="Disordered" evidence="2">
    <location>
        <begin position="377"/>
        <end position="406"/>
    </location>
</feature>
<keyword evidence="6" id="KW-1185">Reference proteome</keyword>
<feature type="compositionally biased region" description="Basic and acidic residues" evidence="2">
    <location>
        <begin position="138"/>
        <end position="157"/>
    </location>
</feature>
<dbReference type="InterPro" id="IPR008979">
    <property type="entry name" value="Galactose-bd-like_sf"/>
</dbReference>
<evidence type="ECO:0000313" key="5">
    <source>
        <dbReference type="EMBL" id="MDQ0643510.1"/>
    </source>
</evidence>
<evidence type="ECO:0000259" key="3">
    <source>
        <dbReference type="Pfam" id="PF00703"/>
    </source>
</evidence>
<evidence type="ECO:0000259" key="4">
    <source>
        <dbReference type="Pfam" id="PF02837"/>
    </source>
</evidence>
<dbReference type="InterPro" id="IPR051913">
    <property type="entry name" value="GH2_Domain-Containing"/>
</dbReference>
<name>A0ABU0P854_9MICO</name>
<dbReference type="SUPFAM" id="SSF51445">
    <property type="entry name" value="(Trans)glycosidases"/>
    <property type="match status" value="1"/>
</dbReference>
<dbReference type="InterPro" id="IPR017853">
    <property type="entry name" value="GH"/>
</dbReference>
<reference evidence="5 6" key="1">
    <citation type="submission" date="2023-07" db="EMBL/GenBank/DDBJ databases">
        <title>Comparative genomics of wheat-associated soil bacteria to identify genetic determinants of phenazine resistance.</title>
        <authorList>
            <person name="Mouncey N."/>
        </authorList>
    </citation>
    <scope>NUCLEOTIDE SEQUENCE [LARGE SCALE GENOMIC DNA]</scope>
    <source>
        <strain evidence="5 6">W2I7</strain>
    </source>
</reference>
<dbReference type="SUPFAM" id="SSF49785">
    <property type="entry name" value="Galactose-binding domain-like"/>
    <property type="match status" value="1"/>
</dbReference>
<dbReference type="SUPFAM" id="SSF49303">
    <property type="entry name" value="beta-Galactosidase/glucuronidase domain"/>
    <property type="match status" value="1"/>
</dbReference>
<dbReference type="Gene3D" id="3.20.20.80">
    <property type="entry name" value="Glycosidases"/>
    <property type="match status" value="1"/>
</dbReference>
<proteinExistence type="inferred from homology"/>
<gene>
    <name evidence="5" type="ORF">QFZ46_001670</name>
</gene>
<dbReference type="Pfam" id="PF00703">
    <property type="entry name" value="Glyco_hydro_2"/>
    <property type="match status" value="1"/>
</dbReference>
<sequence>MTDPDYPRPMLVRPLWQDLTGPWGFASDADDRGRAAGWHQDAAPFTRTIAVPYPPESRLSGIHDSDCPDVVWYRREVMLDRTPAQGERLVLHFGAVDYRASVWVNGLFVGDHEGGHTPFAFDVTEALVPEGTQTIVVRAEDERDDPSQPRGKQDWQAEPHGIWYHRTTGIWQPVWAELVPDVHVRAVHWTPDVPTATVGFEIELSQVPAAPVDIRVQLTLGEEVIAHQTFRTTRRNDHWSISLPAGRHEMELGRLLWSPERPTLLEASVEVRDGDLTIDAVESYVGLRSVGIKDGRFLLNGQPRYLRLVLAQNYWPESHLAAPSADALRREVELAKELGFDGVRIHQKIEDPRFLAWCDRLGLFVWGGDAQRVRVLESDARAPHPRMARDDREGPEPSEHRDVGALQRELGRLARSGCRAAEIGHAGAVSRHQSPGSEPTRNLE</sequence>
<feature type="domain" description="Glycosyl hydrolases family 2 sugar binding" evidence="4">
    <location>
        <begin position="18"/>
        <end position="138"/>
    </location>
</feature>
<dbReference type="EMBL" id="JAUSXK010000001">
    <property type="protein sequence ID" value="MDQ0643510.1"/>
    <property type="molecule type" value="Genomic_DNA"/>
</dbReference>
<protein>
    <submittedName>
        <fullName evidence="5">Beta-galactosidase/beta-glucuronidase</fullName>
    </submittedName>
</protein>
<dbReference type="Proteomes" id="UP001239085">
    <property type="component" value="Unassembled WGS sequence"/>
</dbReference>
<dbReference type="InterPro" id="IPR006104">
    <property type="entry name" value="Glyco_hydro_2_N"/>
</dbReference>
<evidence type="ECO:0000256" key="2">
    <source>
        <dbReference type="SAM" id="MobiDB-lite"/>
    </source>
</evidence>
<feature type="region of interest" description="Disordered" evidence="2">
    <location>
        <begin position="424"/>
        <end position="444"/>
    </location>
</feature>
<feature type="compositionally biased region" description="Polar residues" evidence="2">
    <location>
        <begin position="431"/>
        <end position="444"/>
    </location>
</feature>
<dbReference type="Pfam" id="PF02837">
    <property type="entry name" value="Glyco_hydro_2_N"/>
    <property type="match status" value="1"/>
</dbReference>
<organism evidence="5 6">
    <name type="scientific">Microbacterium murale</name>
    <dbReference type="NCBI Taxonomy" id="1081040"/>
    <lineage>
        <taxon>Bacteria</taxon>
        <taxon>Bacillati</taxon>
        <taxon>Actinomycetota</taxon>
        <taxon>Actinomycetes</taxon>
        <taxon>Micrococcales</taxon>
        <taxon>Microbacteriaceae</taxon>
        <taxon>Microbacterium</taxon>
    </lineage>
</organism>
<feature type="region of interest" description="Disordered" evidence="2">
    <location>
        <begin position="138"/>
        <end position="158"/>
    </location>
</feature>
<dbReference type="PANTHER" id="PTHR42732">
    <property type="entry name" value="BETA-GALACTOSIDASE"/>
    <property type="match status" value="1"/>
</dbReference>
<evidence type="ECO:0000313" key="6">
    <source>
        <dbReference type="Proteomes" id="UP001239085"/>
    </source>
</evidence>
<dbReference type="InterPro" id="IPR006102">
    <property type="entry name" value="Ig-like_GH2"/>
</dbReference>
<dbReference type="PANTHER" id="PTHR42732:SF3">
    <property type="entry name" value="HYDROLASE"/>
    <property type="match status" value="1"/>
</dbReference>